<organism evidence="3 4">
    <name type="scientific">Nonomuraea polychroma</name>
    <dbReference type="NCBI Taxonomy" id="46176"/>
    <lineage>
        <taxon>Bacteria</taxon>
        <taxon>Bacillati</taxon>
        <taxon>Actinomycetota</taxon>
        <taxon>Actinomycetes</taxon>
        <taxon>Streptosporangiales</taxon>
        <taxon>Streptosporangiaceae</taxon>
        <taxon>Nonomuraea</taxon>
    </lineage>
</organism>
<evidence type="ECO:0000256" key="2">
    <source>
        <dbReference type="SAM" id="SignalP"/>
    </source>
</evidence>
<dbReference type="GO" id="GO:0016787">
    <property type="term" value="F:hydrolase activity"/>
    <property type="evidence" value="ECO:0007669"/>
    <property type="project" value="UniProtKB-KW"/>
</dbReference>
<comment type="caution">
    <text evidence="3">The sequence shown here is derived from an EMBL/GenBank/DDBJ whole genome shotgun (WGS) entry which is preliminary data.</text>
</comment>
<dbReference type="Gene3D" id="2.40.260.10">
    <property type="entry name" value="Sortase"/>
    <property type="match status" value="1"/>
</dbReference>
<feature type="chain" id="PRO_5019295243" evidence="2">
    <location>
        <begin position="25"/>
        <end position="199"/>
    </location>
</feature>
<dbReference type="CDD" id="cd05829">
    <property type="entry name" value="Sortase_F"/>
    <property type="match status" value="1"/>
</dbReference>
<evidence type="ECO:0000313" key="4">
    <source>
        <dbReference type="Proteomes" id="UP000284824"/>
    </source>
</evidence>
<evidence type="ECO:0000256" key="1">
    <source>
        <dbReference type="ARBA" id="ARBA00022801"/>
    </source>
</evidence>
<dbReference type="EMBL" id="SAUN01000001">
    <property type="protein sequence ID" value="RVX44283.1"/>
    <property type="molecule type" value="Genomic_DNA"/>
</dbReference>
<gene>
    <name evidence="3" type="ORF">EDD27_7013</name>
</gene>
<dbReference type="InterPro" id="IPR042001">
    <property type="entry name" value="Sortase_F"/>
</dbReference>
<proteinExistence type="predicted"/>
<keyword evidence="1" id="KW-0378">Hydrolase</keyword>
<sequence>MLPALAAVLGAAALIAMSSWPRSAAPAVPAPAPAIAATVPVAAIPRVPASPPVRVEIPEIDVRAKVMKLGLGSDGTLEVPPLSKADQTGWYERGAAPGTAGPTVIVGHVDTADGPAVFYRLGELRPGDRVRVTRADGRVATFQLDALESVRKDAFPTQRVYGDVAYPAIRLITCGGDFDGTSGHYRNNIIAYGHLVSIT</sequence>
<dbReference type="InterPro" id="IPR023365">
    <property type="entry name" value="Sortase_dom-sf"/>
</dbReference>
<feature type="signal peptide" evidence="2">
    <location>
        <begin position="1"/>
        <end position="24"/>
    </location>
</feature>
<evidence type="ECO:0000313" key="3">
    <source>
        <dbReference type="EMBL" id="RVX44283.1"/>
    </source>
</evidence>
<dbReference type="InterPro" id="IPR005754">
    <property type="entry name" value="Sortase"/>
</dbReference>
<name>A0A438MER6_9ACTN</name>
<dbReference type="Proteomes" id="UP000284824">
    <property type="component" value="Unassembled WGS sequence"/>
</dbReference>
<dbReference type="SUPFAM" id="SSF63817">
    <property type="entry name" value="Sortase"/>
    <property type="match status" value="1"/>
</dbReference>
<accession>A0A438MER6</accession>
<keyword evidence="2" id="KW-0732">Signal</keyword>
<keyword evidence="4" id="KW-1185">Reference proteome</keyword>
<dbReference type="NCBIfam" id="NF033748">
    <property type="entry name" value="class_F_sortase"/>
    <property type="match status" value="1"/>
</dbReference>
<dbReference type="Pfam" id="PF04203">
    <property type="entry name" value="Sortase"/>
    <property type="match status" value="1"/>
</dbReference>
<protein>
    <submittedName>
        <fullName evidence="3">Sortase family protein</fullName>
    </submittedName>
</protein>
<reference evidence="3 4" key="1">
    <citation type="submission" date="2019-01" db="EMBL/GenBank/DDBJ databases">
        <title>Sequencing the genomes of 1000 actinobacteria strains.</title>
        <authorList>
            <person name="Klenk H.-P."/>
        </authorList>
    </citation>
    <scope>NUCLEOTIDE SEQUENCE [LARGE SCALE GENOMIC DNA]</scope>
    <source>
        <strain evidence="3 4">DSM 43925</strain>
    </source>
</reference>
<dbReference type="AlphaFoldDB" id="A0A438MER6"/>